<dbReference type="AlphaFoldDB" id="A0AAW1LLV1"/>
<comment type="subcellular location">
    <subcellularLocation>
        <location evidence="1">Nucleus</location>
    </subcellularLocation>
</comment>
<dbReference type="PROSITE" id="PS50090">
    <property type="entry name" value="MYB_LIKE"/>
    <property type="match status" value="1"/>
</dbReference>
<dbReference type="Pfam" id="PF00249">
    <property type="entry name" value="Myb_DNA-binding"/>
    <property type="match status" value="1"/>
</dbReference>
<evidence type="ECO:0000256" key="1">
    <source>
        <dbReference type="ARBA" id="ARBA00004123"/>
    </source>
</evidence>
<sequence>MEVVVRVEESEQGCIQDCGKPSSESATLKQVADPVVYKLVRVDFDGKLVPATDNELWEVENLLELEKDEIVSMSDDFDTIRHGLDKDGSNNSQYKGLPQINIDEADEDRAKPHLEDSFFASDLNTRICDLAYNVMDGSDVEDGSNKNGSAGSRPNFSMSKGEINLDKLTIRELQETFRATFGRETSIKDKMWLKRRIAMGLTNSCDVAVTSFVINDGKLLNKTGDFCNTVVCEDSLAGEACSVGDDMSANSGSHVNRSTDMEDGVTFRNSLADSGFKSDDSLEHRAAKRVRKPTKRYIEELSDKETNNPVEKSISPSKRNEDDKFSLSSAIKTTWSVNTGALLTRRDSFGGSGVQVPYVSRVRRCRPRQNIMTLSNFESSDGAALTSTVVENSDAPKKSQSDTSSEAKAKLLDIKSVPCEDPIASEDLVEKQSAASMSDSSQDREPKATDSRSCSSRDNVAGDNSGTNSDDNVATVPTAKGGMRRKHHRAWTLTEVVKLVDGVSRFGPGRWSEIKRLSFSSYSYRTAVDLKDKWRNLLKASFSSLPADKGVNPRTKAPLPIPYPILVKVRELAEMNGQTYKVSKDNVCQLSNVNENR</sequence>
<keyword evidence="2" id="KW-0539">Nucleus</keyword>
<feature type="compositionally biased region" description="Basic residues" evidence="3">
    <location>
        <begin position="286"/>
        <end position="295"/>
    </location>
</feature>
<dbReference type="InterPro" id="IPR017930">
    <property type="entry name" value="Myb_dom"/>
</dbReference>
<feature type="domain" description="HTH myb-type" evidence="5">
    <location>
        <begin position="483"/>
        <end position="542"/>
    </location>
</feature>
<proteinExistence type="predicted"/>
<evidence type="ECO:0000256" key="2">
    <source>
        <dbReference type="ARBA" id="ARBA00023242"/>
    </source>
</evidence>
<evidence type="ECO:0000256" key="3">
    <source>
        <dbReference type="SAM" id="MobiDB-lite"/>
    </source>
</evidence>
<feature type="compositionally biased region" description="Basic and acidic residues" evidence="3">
    <location>
        <begin position="394"/>
        <end position="409"/>
    </location>
</feature>
<feature type="compositionally biased region" description="Polar residues" evidence="3">
    <location>
        <begin position="307"/>
        <end position="317"/>
    </location>
</feature>
<evidence type="ECO:0000313" key="7">
    <source>
        <dbReference type="Proteomes" id="UP001443914"/>
    </source>
</evidence>
<dbReference type="SUPFAM" id="SSF46689">
    <property type="entry name" value="Homeodomain-like"/>
    <property type="match status" value="1"/>
</dbReference>
<protein>
    <submittedName>
        <fullName evidence="6">Uncharacterized protein</fullName>
    </submittedName>
</protein>
<dbReference type="CDD" id="cd11660">
    <property type="entry name" value="SANT_TRF"/>
    <property type="match status" value="1"/>
</dbReference>
<evidence type="ECO:0000313" key="6">
    <source>
        <dbReference type="EMBL" id="KAK9734456.1"/>
    </source>
</evidence>
<feature type="domain" description="Myb-like" evidence="4">
    <location>
        <begin position="491"/>
        <end position="538"/>
    </location>
</feature>
<dbReference type="InterPro" id="IPR009057">
    <property type="entry name" value="Homeodomain-like_sf"/>
</dbReference>
<dbReference type="SMART" id="SM00717">
    <property type="entry name" value="SANT"/>
    <property type="match status" value="1"/>
</dbReference>
<dbReference type="EMBL" id="JBDFQZ010000004">
    <property type="protein sequence ID" value="KAK9734456.1"/>
    <property type="molecule type" value="Genomic_DNA"/>
</dbReference>
<feature type="region of interest" description="Disordered" evidence="3">
    <location>
        <begin position="389"/>
        <end position="409"/>
    </location>
</feature>
<dbReference type="Gene3D" id="1.10.246.220">
    <property type="match status" value="1"/>
</dbReference>
<feature type="compositionally biased region" description="Basic and acidic residues" evidence="3">
    <location>
        <begin position="441"/>
        <end position="450"/>
    </location>
</feature>
<dbReference type="GO" id="GO:0005634">
    <property type="term" value="C:nucleus"/>
    <property type="evidence" value="ECO:0007669"/>
    <property type="project" value="UniProtKB-SubCell"/>
</dbReference>
<organism evidence="6 7">
    <name type="scientific">Saponaria officinalis</name>
    <name type="common">Common soapwort</name>
    <name type="synonym">Lychnis saponaria</name>
    <dbReference type="NCBI Taxonomy" id="3572"/>
    <lineage>
        <taxon>Eukaryota</taxon>
        <taxon>Viridiplantae</taxon>
        <taxon>Streptophyta</taxon>
        <taxon>Embryophyta</taxon>
        <taxon>Tracheophyta</taxon>
        <taxon>Spermatophyta</taxon>
        <taxon>Magnoliopsida</taxon>
        <taxon>eudicotyledons</taxon>
        <taxon>Gunneridae</taxon>
        <taxon>Pentapetalae</taxon>
        <taxon>Caryophyllales</taxon>
        <taxon>Caryophyllaceae</taxon>
        <taxon>Caryophylleae</taxon>
        <taxon>Saponaria</taxon>
    </lineage>
</organism>
<feature type="compositionally biased region" description="Basic and acidic residues" evidence="3">
    <location>
        <begin position="296"/>
        <end position="306"/>
    </location>
</feature>
<feature type="compositionally biased region" description="Basic and acidic residues" evidence="3">
    <location>
        <begin position="276"/>
        <end position="285"/>
    </location>
</feature>
<accession>A0AAW1LLV1</accession>
<gene>
    <name evidence="6" type="ORF">RND81_04G141200</name>
</gene>
<dbReference type="PANTHER" id="PTHR47122:SF4">
    <property type="entry name" value="TRF-LIKE 3"/>
    <property type="match status" value="1"/>
</dbReference>
<comment type="caution">
    <text evidence="6">The sequence shown here is derived from an EMBL/GenBank/DDBJ whole genome shotgun (WGS) entry which is preliminary data.</text>
</comment>
<feature type="region of interest" description="Disordered" evidence="3">
    <location>
        <begin position="429"/>
        <end position="486"/>
    </location>
</feature>
<keyword evidence="7" id="KW-1185">Reference proteome</keyword>
<feature type="region of interest" description="Disordered" evidence="3">
    <location>
        <begin position="276"/>
        <end position="325"/>
    </location>
</feature>
<name>A0AAW1LLV1_SAPOF</name>
<reference evidence="6" key="1">
    <citation type="submission" date="2024-03" db="EMBL/GenBank/DDBJ databases">
        <title>WGS assembly of Saponaria officinalis var. Norfolk2.</title>
        <authorList>
            <person name="Jenkins J."/>
            <person name="Shu S."/>
            <person name="Grimwood J."/>
            <person name="Barry K."/>
            <person name="Goodstein D."/>
            <person name="Schmutz J."/>
            <person name="Leebens-Mack J."/>
            <person name="Osbourn A."/>
        </authorList>
    </citation>
    <scope>NUCLEOTIDE SEQUENCE [LARGE SCALE GENOMIC DNA]</scope>
    <source>
        <strain evidence="6">JIC</strain>
    </source>
</reference>
<dbReference type="PROSITE" id="PS51294">
    <property type="entry name" value="HTH_MYB"/>
    <property type="match status" value="1"/>
</dbReference>
<feature type="compositionally biased region" description="Polar residues" evidence="3">
    <location>
        <begin position="451"/>
        <end position="472"/>
    </location>
</feature>
<dbReference type="InterPro" id="IPR001005">
    <property type="entry name" value="SANT/Myb"/>
</dbReference>
<dbReference type="PANTHER" id="PTHR47122">
    <property type="entry name" value="MYB-LIKE DNA-BINDING DOMAIN CONTAINING PROTEIN, EXPRESSED"/>
    <property type="match status" value="1"/>
</dbReference>
<evidence type="ECO:0000259" key="5">
    <source>
        <dbReference type="PROSITE" id="PS51294"/>
    </source>
</evidence>
<dbReference type="Proteomes" id="UP001443914">
    <property type="component" value="Unassembled WGS sequence"/>
</dbReference>
<evidence type="ECO:0000259" key="4">
    <source>
        <dbReference type="PROSITE" id="PS50090"/>
    </source>
</evidence>